<feature type="region of interest" description="Disordered" evidence="1">
    <location>
        <begin position="211"/>
        <end position="269"/>
    </location>
</feature>
<keyword evidence="3" id="KW-1185">Reference proteome</keyword>
<feature type="compositionally biased region" description="Basic residues" evidence="1">
    <location>
        <begin position="257"/>
        <end position="267"/>
    </location>
</feature>
<dbReference type="EMBL" id="LBMM01002582">
    <property type="protein sequence ID" value="KMQ94623.1"/>
    <property type="molecule type" value="Genomic_DNA"/>
</dbReference>
<dbReference type="Proteomes" id="UP000036403">
    <property type="component" value="Unassembled WGS sequence"/>
</dbReference>
<dbReference type="OrthoDB" id="7689787at2759"/>
<reference evidence="2 3" key="1">
    <citation type="submission" date="2015-04" db="EMBL/GenBank/DDBJ databases">
        <title>Lasius niger genome sequencing.</title>
        <authorList>
            <person name="Konorov E.A."/>
            <person name="Nikitin M.A."/>
            <person name="Kirill M.V."/>
            <person name="Chang P."/>
        </authorList>
    </citation>
    <scope>NUCLEOTIDE SEQUENCE [LARGE SCALE GENOMIC DNA]</scope>
    <source>
        <tissue evidence="2">Whole</tissue>
    </source>
</reference>
<gene>
    <name evidence="2" type="ORF">RF55_5210</name>
</gene>
<dbReference type="AlphaFoldDB" id="A0A0J7KWG2"/>
<sequence>MTEDKETMVQKGLSEWWSEETEYVLQRIERWTTFVRGYNRLRPQRWSKETPQDTWNASSDEATRFYSLKQSRWKPRPEETKINCCGTFNYQSNSKLESNCLETYRYDHSIYFKTIGDIRSDKRDVIRDLDQDRVSISSEELVEWDASSFADLIADKPISEETRNNNRPDEPNVSDTVAEQEENGAMQNAWPIVDLSKLDLNLIDNRRRDERLPSSVARDKRGRDEKHQENNNVNNSEDKAEDRENRSRNYETMKKFPSFRKTRRSSTRRSPIVGENNVIWPGVLLNYNNNNFDVAGVSLQD</sequence>
<feature type="compositionally biased region" description="Basic and acidic residues" evidence="1">
    <location>
        <begin position="211"/>
        <end position="229"/>
    </location>
</feature>
<accession>A0A0J7KWG2</accession>
<evidence type="ECO:0000313" key="2">
    <source>
        <dbReference type="EMBL" id="KMQ94623.1"/>
    </source>
</evidence>
<feature type="region of interest" description="Disordered" evidence="1">
    <location>
        <begin position="155"/>
        <end position="178"/>
    </location>
</feature>
<dbReference type="PaxDb" id="67767-A0A0J7KWG2"/>
<proteinExistence type="predicted"/>
<evidence type="ECO:0000256" key="1">
    <source>
        <dbReference type="SAM" id="MobiDB-lite"/>
    </source>
</evidence>
<organism evidence="2 3">
    <name type="scientific">Lasius niger</name>
    <name type="common">Black garden ant</name>
    <dbReference type="NCBI Taxonomy" id="67767"/>
    <lineage>
        <taxon>Eukaryota</taxon>
        <taxon>Metazoa</taxon>
        <taxon>Ecdysozoa</taxon>
        <taxon>Arthropoda</taxon>
        <taxon>Hexapoda</taxon>
        <taxon>Insecta</taxon>
        <taxon>Pterygota</taxon>
        <taxon>Neoptera</taxon>
        <taxon>Endopterygota</taxon>
        <taxon>Hymenoptera</taxon>
        <taxon>Apocrita</taxon>
        <taxon>Aculeata</taxon>
        <taxon>Formicoidea</taxon>
        <taxon>Formicidae</taxon>
        <taxon>Formicinae</taxon>
        <taxon>Lasius</taxon>
        <taxon>Lasius</taxon>
    </lineage>
</organism>
<protein>
    <submittedName>
        <fullName evidence="2">Uncharacterized protein</fullName>
    </submittedName>
</protein>
<feature type="compositionally biased region" description="Basic and acidic residues" evidence="1">
    <location>
        <begin position="236"/>
        <end position="254"/>
    </location>
</feature>
<name>A0A0J7KWG2_LASNI</name>
<evidence type="ECO:0000313" key="3">
    <source>
        <dbReference type="Proteomes" id="UP000036403"/>
    </source>
</evidence>
<feature type="compositionally biased region" description="Basic and acidic residues" evidence="1">
    <location>
        <begin position="155"/>
        <end position="170"/>
    </location>
</feature>
<comment type="caution">
    <text evidence="2">The sequence shown here is derived from an EMBL/GenBank/DDBJ whole genome shotgun (WGS) entry which is preliminary data.</text>
</comment>